<dbReference type="InterPro" id="IPR029058">
    <property type="entry name" value="AB_hydrolase_fold"/>
</dbReference>
<organism evidence="3 5">
    <name type="scientific">Cercospora beticola</name>
    <name type="common">Sugarbeet leaf spot fungus</name>
    <dbReference type="NCBI Taxonomy" id="122368"/>
    <lineage>
        <taxon>Eukaryota</taxon>
        <taxon>Fungi</taxon>
        <taxon>Dikarya</taxon>
        <taxon>Ascomycota</taxon>
        <taxon>Pezizomycotina</taxon>
        <taxon>Dothideomycetes</taxon>
        <taxon>Dothideomycetidae</taxon>
        <taxon>Mycosphaerellales</taxon>
        <taxon>Mycosphaerellaceae</taxon>
        <taxon>Cercospora</taxon>
    </lineage>
</organism>
<dbReference type="Proteomes" id="UP000230605">
    <property type="component" value="Chromosome 3"/>
</dbReference>
<protein>
    <recommendedName>
        <fullName evidence="2">Alpha/beta hydrolase fold-3 domain-containing protein</fullName>
    </recommendedName>
</protein>
<feature type="domain" description="Alpha/beta hydrolase fold-3" evidence="2">
    <location>
        <begin position="88"/>
        <end position="293"/>
    </location>
</feature>
<reference evidence="4 6" key="2">
    <citation type="submission" date="2023-09" db="EMBL/GenBank/DDBJ databases">
        <title>Complete-Gapless Cercospora beticola genome.</title>
        <authorList>
            <person name="Wyatt N.A."/>
            <person name="Spanner R.E."/>
            <person name="Bolton M.D."/>
        </authorList>
    </citation>
    <scope>NUCLEOTIDE SEQUENCE [LARGE SCALE GENOMIC DNA]</scope>
    <source>
        <strain evidence="4">Cb09-40</strain>
    </source>
</reference>
<dbReference type="EMBL" id="LKMD01000101">
    <property type="protein sequence ID" value="PIB00048.1"/>
    <property type="molecule type" value="Genomic_DNA"/>
</dbReference>
<dbReference type="GO" id="GO:0016787">
    <property type="term" value="F:hydrolase activity"/>
    <property type="evidence" value="ECO:0007669"/>
    <property type="project" value="UniProtKB-KW"/>
</dbReference>
<evidence type="ECO:0000259" key="2">
    <source>
        <dbReference type="Pfam" id="PF07859"/>
    </source>
</evidence>
<proteinExistence type="predicted"/>
<dbReference type="EMBL" id="CP134186">
    <property type="protein sequence ID" value="WPB00859.1"/>
    <property type="molecule type" value="Genomic_DNA"/>
</dbReference>
<keyword evidence="1" id="KW-0378">Hydrolase</keyword>
<dbReference type="Proteomes" id="UP001302367">
    <property type="component" value="Chromosome 3"/>
</dbReference>
<dbReference type="OrthoDB" id="2152029at2759"/>
<name>A0A2G5I5F7_CERBT</name>
<dbReference type="InterPro" id="IPR050300">
    <property type="entry name" value="GDXG_lipolytic_enzyme"/>
</dbReference>
<dbReference type="Gene3D" id="3.40.50.1820">
    <property type="entry name" value="alpha/beta hydrolase"/>
    <property type="match status" value="1"/>
</dbReference>
<evidence type="ECO:0000313" key="5">
    <source>
        <dbReference type="Proteomes" id="UP000230605"/>
    </source>
</evidence>
<reference evidence="3 5" key="1">
    <citation type="submission" date="2015-10" db="EMBL/GenBank/DDBJ databases">
        <title>The cercosporin biosynthetic gene cluster was horizontally transferred to several fungal lineages and shown to be expanded in Cercospora beticola based on microsynteny with recipient genomes.</title>
        <authorList>
            <person name="De Jonge R."/>
            <person name="Ebert M.K."/>
            <person name="Suttle J.C."/>
            <person name="Jurick Ii W.M."/>
            <person name="Secor G.A."/>
            <person name="Thomma B.P."/>
            <person name="Van De Peer Y."/>
            <person name="Bolton M.D."/>
        </authorList>
    </citation>
    <scope>NUCLEOTIDE SEQUENCE [LARGE SCALE GENOMIC DNA]</scope>
    <source>
        <strain evidence="3 5">09-40</strain>
    </source>
</reference>
<gene>
    <name evidence="3" type="ORF">CB0940_03681</name>
    <name evidence="4" type="ORF">RHO25_005479</name>
</gene>
<evidence type="ECO:0000313" key="4">
    <source>
        <dbReference type="EMBL" id="WPB00859.1"/>
    </source>
</evidence>
<dbReference type="PANTHER" id="PTHR48081:SF31">
    <property type="entry name" value="STERYL ACETYL HYDROLASE MUG81-RELATED"/>
    <property type="match status" value="1"/>
</dbReference>
<accession>A0A2G5I5F7</accession>
<dbReference type="InterPro" id="IPR013094">
    <property type="entry name" value="AB_hydrolase_3"/>
</dbReference>
<dbReference type="Pfam" id="PF07859">
    <property type="entry name" value="Abhydrolase_3"/>
    <property type="match status" value="1"/>
</dbReference>
<dbReference type="SUPFAM" id="SSF53474">
    <property type="entry name" value="alpha/beta-Hydrolases"/>
    <property type="match status" value="1"/>
</dbReference>
<dbReference type="PANTHER" id="PTHR48081">
    <property type="entry name" value="AB HYDROLASE SUPERFAMILY PROTEIN C4A8.06C"/>
    <property type="match status" value="1"/>
</dbReference>
<evidence type="ECO:0000313" key="6">
    <source>
        <dbReference type="Proteomes" id="UP001302367"/>
    </source>
</evidence>
<sequence length="374" mass="41062">MSRSRSAEHDARNSALKTALGTTELARAASQPTATTVPSRCNEIGLSWEVQDLADSHGARIYWLGARTAPTVLLYFHGIALSLLLWRGGFGLGAFPGHIDFLDSCIKKTGNELVVALLEYGLSPTHRYPVQYNQASKALIQVMTSGYEPSSILIGGDSCGGNMALAILSSFSHSTPLIQKLELKTPLKGALLICPWVTFSPDWESCRSSADQDITSVSVNLDWANEYISSDDHNNYSEPVRAEVSWWKGLAVDDILVLWGENELSRNPVQKLSTALSDAGLNVTARECAKQVHIDCVLDAQTGMSHGEMTEHSWEWLKQKSKWNSAGWSFQQKLHQLAMAASTAMMENESDSLSMGEEERIADQALFQALPDSW</sequence>
<evidence type="ECO:0000313" key="3">
    <source>
        <dbReference type="EMBL" id="PIB00048.1"/>
    </source>
</evidence>
<dbReference type="AlphaFoldDB" id="A0A2G5I5F7"/>
<keyword evidence="6" id="KW-1185">Reference proteome</keyword>
<evidence type="ECO:0000256" key="1">
    <source>
        <dbReference type="ARBA" id="ARBA00022801"/>
    </source>
</evidence>